<dbReference type="InterPro" id="IPR044880">
    <property type="entry name" value="NCX_ion-bd_dom_sf"/>
</dbReference>
<evidence type="ECO:0000256" key="2">
    <source>
        <dbReference type="ARBA" id="ARBA00022692"/>
    </source>
</evidence>
<dbReference type="NCBIfam" id="TIGR00367">
    <property type="entry name" value="calcium/sodium antiporter"/>
    <property type="match status" value="1"/>
</dbReference>
<evidence type="ECO:0000256" key="4">
    <source>
        <dbReference type="ARBA" id="ARBA00023136"/>
    </source>
</evidence>
<dbReference type="Proteomes" id="UP000243807">
    <property type="component" value="Chromosome"/>
</dbReference>
<keyword evidence="2 5" id="KW-0812">Transmembrane</keyword>
<evidence type="ECO:0000259" key="6">
    <source>
        <dbReference type="Pfam" id="PF01699"/>
    </source>
</evidence>
<reference evidence="7 8" key="1">
    <citation type="submission" date="2017-01" db="EMBL/GenBank/DDBJ databases">
        <title>Draft sequence of Acidihalobacter ferrooxidans strain DSM 14175 (strain V8).</title>
        <authorList>
            <person name="Khaleque H.N."/>
            <person name="Ramsay J.P."/>
            <person name="Murphy R.J.T."/>
            <person name="Kaksonen A.H."/>
            <person name="Boxall N.J."/>
            <person name="Watkin E.L.J."/>
        </authorList>
    </citation>
    <scope>NUCLEOTIDE SEQUENCE [LARGE SCALE GENOMIC DNA]</scope>
    <source>
        <strain evidence="7 8">V8</strain>
    </source>
</reference>
<keyword evidence="8" id="KW-1185">Reference proteome</keyword>
<dbReference type="AlphaFoldDB" id="A0A1P8UJF1"/>
<dbReference type="EMBL" id="CP019434">
    <property type="protein sequence ID" value="APZ43930.1"/>
    <property type="molecule type" value="Genomic_DNA"/>
</dbReference>
<dbReference type="GO" id="GO:0005262">
    <property type="term" value="F:calcium channel activity"/>
    <property type="evidence" value="ECO:0007669"/>
    <property type="project" value="TreeGrafter"/>
</dbReference>
<feature type="transmembrane region" description="Helical" evidence="5">
    <location>
        <begin position="240"/>
        <end position="260"/>
    </location>
</feature>
<dbReference type="RefSeq" id="WP_076837554.1">
    <property type="nucleotide sequence ID" value="NZ_CP019434.1"/>
</dbReference>
<evidence type="ECO:0000256" key="1">
    <source>
        <dbReference type="ARBA" id="ARBA00004141"/>
    </source>
</evidence>
<name>A0A1P8UJF1_9GAMM</name>
<feature type="transmembrane region" description="Helical" evidence="5">
    <location>
        <begin position="301"/>
        <end position="318"/>
    </location>
</feature>
<feature type="transmembrane region" description="Helical" evidence="5">
    <location>
        <begin position="130"/>
        <end position="150"/>
    </location>
</feature>
<keyword evidence="4 5" id="KW-0472">Membrane</keyword>
<feature type="transmembrane region" description="Helical" evidence="5">
    <location>
        <begin position="272"/>
        <end position="289"/>
    </location>
</feature>
<accession>A0A1P8UJF1</accession>
<organism evidence="7 8">
    <name type="scientific">Acidihalobacter ferrooxydans</name>
    <dbReference type="NCBI Taxonomy" id="1765967"/>
    <lineage>
        <taxon>Bacteria</taxon>
        <taxon>Pseudomonadati</taxon>
        <taxon>Pseudomonadota</taxon>
        <taxon>Gammaproteobacteria</taxon>
        <taxon>Chromatiales</taxon>
        <taxon>Ectothiorhodospiraceae</taxon>
        <taxon>Acidihalobacter</taxon>
    </lineage>
</organism>
<dbReference type="Gene3D" id="1.20.1420.30">
    <property type="entry name" value="NCX, central ion-binding region"/>
    <property type="match status" value="1"/>
</dbReference>
<feature type="domain" description="Sodium/calcium exchanger membrane region" evidence="6">
    <location>
        <begin position="4"/>
        <end position="144"/>
    </location>
</feature>
<dbReference type="STRING" id="1765967.BW247_13210"/>
<feature type="domain" description="Sodium/calcium exchanger membrane region" evidence="6">
    <location>
        <begin position="171"/>
        <end position="315"/>
    </location>
</feature>
<dbReference type="OrthoDB" id="9794225at2"/>
<dbReference type="Pfam" id="PF01699">
    <property type="entry name" value="Na_Ca_ex"/>
    <property type="match status" value="2"/>
</dbReference>
<proteinExistence type="predicted"/>
<dbReference type="GO" id="GO:0008273">
    <property type="term" value="F:calcium, potassium:sodium antiporter activity"/>
    <property type="evidence" value="ECO:0007669"/>
    <property type="project" value="TreeGrafter"/>
</dbReference>
<dbReference type="InterPro" id="IPR004837">
    <property type="entry name" value="NaCa_Exmemb"/>
</dbReference>
<dbReference type="PANTHER" id="PTHR10846:SF8">
    <property type="entry name" value="INNER MEMBRANE PROTEIN YRBG"/>
    <property type="match status" value="1"/>
</dbReference>
<evidence type="ECO:0000313" key="8">
    <source>
        <dbReference type="Proteomes" id="UP000243807"/>
    </source>
</evidence>
<feature type="transmembrane region" description="Helical" evidence="5">
    <location>
        <begin position="74"/>
        <end position="93"/>
    </location>
</feature>
<protein>
    <submittedName>
        <fullName evidence="7">Calcium/sodium antiporter</fullName>
    </submittedName>
</protein>
<gene>
    <name evidence="7" type="ORF">BW247_13210</name>
</gene>
<sequence>MLIALLAIAAGFALLIWGPDRFVDGAAALARNLGVPPLLIGLTIVGMGTSAPELLVSGLAAAQGNPALGIGNAIGSNITNIGLVLGVTALITPLHVHSRLLRRELPLLLAAMLFGYVLLADGRLERGEGIALLLGLAAVLAWMVFSARGAGRDEPLQDALELPQTMTTLRAAVVFIIGLVVLLAGSKALVWGAVDIAQRLGVSDLVIGLTIVAIGTSLPELAASVISARRGEADIALGNVVGSNLFNVLGVLGLPGLIAPGVVPHEVLTRDYPVMLAMTLLLLVFAFSLRGGARTINRIEGGVLLALFIGYEIWIYLAP</sequence>
<keyword evidence="3 5" id="KW-1133">Transmembrane helix</keyword>
<dbReference type="KEGG" id="afy:BW247_13210"/>
<dbReference type="GO" id="GO:0005886">
    <property type="term" value="C:plasma membrane"/>
    <property type="evidence" value="ECO:0007669"/>
    <property type="project" value="TreeGrafter"/>
</dbReference>
<dbReference type="InterPro" id="IPR004481">
    <property type="entry name" value="K/Na/Ca-exchanger"/>
</dbReference>
<dbReference type="GO" id="GO:0006874">
    <property type="term" value="P:intracellular calcium ion homeostasis"/>
    <property type="evidence" value="ECO:0007669"/>
    <property type="project" value="TreeGrafter"/>
</dbReference>
<feature type="transmembrane region" description="Helical" evidence="5">
    <location>
        <begin position="206"/>
        <end position="228"/>
    </location>
</feature>
<feature type="transmembrane region" description="Helical" evidence="5">
    <location>
        <begin position="171"/>
        <end position="194"/>
    </location>
</feature>
<comment type="subcellular location">
    <subcellularLocation>
        <location evidence="1">Membrane</location>
        <topology evidence="1">Multi-pass membrane protein</topology>
    </subcellularLocation>
</comment>
<dbReference type="PANTHER" id="PTHR10846">
    <property type="entry name" value="SODIUM/POTASSIUM/CALCIUM EXCHANGER"/>
    <property type="match status" value="1"/>
</dbReference>
<evidence type="ECO:0000256" key="5">
    <source>
        <dbReference type="SAM" id="Phobius"/>
    </source>
</evidence>
<evidence type="ECO:0000256" key="3">
    <source>
        <dbReference type="ARBA" id="ARBA00022989"/>
    </source>
</evidence>
<evidence type="ECO:0000313" key="7">
    <source>
        <dbReference type="EMBL" id="APZ43930.1"/>
    </source>
</evidence>